<evidence type="ECO:0000256" key="1">
    <source>
        <dbReference type="PROSITE-ProRule" id="PRU00267"/>
    </source>
</evidence>
<feature type="compositionally biased region" description="Low complexity" evidence="2">
    <location>
        <begin position="53"/>
        <end position="64"/>
    </location>
</feature>
<evidence type="ECO:0000256" key="2">
    <source>
        <dbReference type="SAM" id="MobiDB-lite"/>
    </source>
</evidence>
<feature type="DNA-binding region" description="HMG box" evidence="1">
    <location>
        <begin position="72"/>
        <end position="130"/>
    </location>
</feature>
<dbReference type="AlphaFoldDB" id="A0A7S2AZ56"/>
<dbReference type="SUPFAM" id="SSF47095">
    <property type="entry name" value="HMG-box"/>
    <property type="match status" value="1"/>
</dbReference>
<accession>A0A7S2AZ56</accession>
<protein>
    <recommendedName>
        <fullName evidence="3">HMG box domain-containing protein</fullName>
    </recommendedName>
</protein>
<feature type="region of interest" description="Disordered" evidence="2">
    <location>
        <begin position="53"/>
        <end position="76"/>
    </location>
</feature>
<dbReference type="EMBL" id="HBGR01007963">
    <property type="protein sequence ID" value="CAD9381633.1"/>
    <property type="molecule type" value="Transcribed_RNA"/>
</dbReference>
<dbReference type="GO" id="GO:0003677">
    <property type="term" value="F:DNA binding"/>
    <property type="evidence" value="ECO:0007669"/>
    <property type="project" value="UniProtKB-UniRule"/>
</dbReference>
<feature type="compositionally biased region" description="Basic and acidic residues" evidence="2">
    <location>
        <begin position="65"/>
        <end position="76"/>
    </location>
</feature>
<feature type="domain" description="HMG box" evidence="3">
    <location>
        <begin position="72"/>
        <end position="130"/>
    </location>
</feature>
<organism evidence="4">
    <name type="scientific">Pycnococcus provasolii</name>
    <dbReference type="NCBI Taxonomy" id="41880"/>
    <lineage>
        <taxon>Eukaryota</taxon>
        <taxon>Viridiplantae</taxon>
        <taxon>Chlorophyta</taxon>
        <taxon>Pseudoscourfieldiophyceae</taxon>
        <taxon>Pseudoscourfieldiales</taxon>
        <taxon>Pycnococcaceae</taxon>
        <taxon>Pycnococcus</taxon>
    </lineage>
</organism>
<dbReference type="GO" id="GO:0005634">
    <property type="term" value="C:nucleus"/>
    <property type="evidence" value="ECO:0007669"/>
    <property type="project" value="UniProtKB-UniRule"/>
</dbReference>
<dbReference type="InterPro" id="IPR036910">
    <property type="entry name" value="HMG_box_dom_sf"/>
</dbReference>
<dbReference type="InterPro" id="IPR009071">
    <property type="entry name" value="HMG_box_dom"/>
</dbReference>
<keyword evidence="1" id="KW-0238">DNA-binding</keyword>
<proteinExistence type="predicted"/>
<gene>
    <name evidence="4" type="ORF">PPRO1471_LOCUS5303</name>
</gene>
<dbReference type="Pfam" id="PF09011">
    <property type="entry name" value="HMG_box_2"/>
    <property type="match status" value="1"/>
</dbReference>
<name>A0A7S2AZ56_9CHLO</name>
<evidence type="ECO:0000259" key="3">
    <source>
        <dbReference type="PROSITE" id="PS50118"/>
    </source>
</evidence>
<evidence type="ECO:0000313" key="4">
    <source>
        <dbReference type="EMBL" id="CAD9381633.1"/>
    </source>
</evidence>
<reference evidence="4" key="1">
    <citation type="submission" date="2021-01" db="EMBL/GenBank/DDBJ databases">
        <authorList>
            <person name="Corre E."/>
            <person name="Pelletier E."/>
            <person name="Niang G."/>
            <person name="Scheremetjew M."/>
            <person name="Finn R."/>
            <person name="Kale V."/>
            <person name="Holt S."/>
            <person name="Cochrane G."/>
            <person name="Meng A."/>
            <person name="Brown T."/>
            <person name="Cohen L."/>
        </authorList>
    </citation>
    <scope>NUCLEOTIDE SEQUENCE</scope>
    <source>
        <strain evidence="4">RCC733</strain>
    </source>
</reference>
<dbReference type="CDD" id="cd00084">
    <property type="entry name" value="HMG-box_SF"/>
    <property type="match status" value="1"/>
</dbReference>
<keyword evidence="1" id="KW-0539">Nucleus</keyword>
<sequence length="130" mass="14009">MASSSSVSLMSPLRRMCLSSSMSSSVCYQVANVAPAFALGGMFAVRSYGRKANAAPAPPKAASAPEKKVPRQKREPSAYAKFVKAKFTSVRTDLARQHGKPLADIKLPEVSAVMSQEWKGLTDDEKAKFK</sequence>
<dbReference type="Gene3D" id="1.10.30.10">
    <property type="entry name" value="High mobility group box domain"/>
    <property type="match status" value="1"/>
</dbReference>
<dbReference type="PROSITE" id="PS50118">
    <property type="entry name" value="HMG_BOX_2"/>
    <property type="match status" value="1"/>
</dbReference>